<gene>
    <name evidence="2" type="ORF">KHLLAP_LOCUS2271</name>
</gene>
<keyword evidence="1" id="KW-0812">Transmembrane</keyword>
<protein>
    <submittedName>
        <fullName evidence="2">Uu.00g046560.m01.CDS01</fullName>
    </submittedName>
</protein>
<accession>A0AAI8V6B9</accession>
<keyword evidence="3" id="KW-1185">Reference proteome</keyword>
<keyword evidence="1" id="KW-1133">Transmembrane helix</keyword>
<sequence>MGFLSFVRDERIVAVGLGVATAASLIAMCVILEHYRDEAEIKPTQPKTQYITQDTEDSLQIGTLQSLLNHYNFAIRDTALKIVAGRAVNDGSVIDDLLWGITREDYEERMKCLRTLAFAVEDKETLQDPLSVLNTPKGYSAIVRSLEICLDDTEHATLDDPLYDEYYLRDIGERRCLLLAHQLIHKYDVDKLIEAKFIDKWLAKQPWGDTEKERRNNFAMYMNRRKNRIRDICLCLQATKAGRKALVKAKLITKTKRPKWDRSDHIQVVLEFSMGSDGDGDGIQLRNTELVPRVNEQSVEEQRLRRRHREAMVLNDGTHSLGRGDIIEREHDSNG</sequence>
<dbReference type="EMBL" id="CAUWAG010000003">
    <property type="protein sequence ID" value="CAJ2501803.1"/>
    <property type="molecule type" value="Genomic_DNA"/>
</dbReference>
<evidence type="ECO:0000313" key="3">
    <source>
        <dbReference type="Proteomes" id="UP001295740"/>
    </source>
</evidence>
<organism evidence="2 3">
    <name type="scientific">Anthostomella pinea</name>
    <dbReference type="NCBI Taxonomy" id="933095"/>
    <lineage>
        <taxon>Eukaryota</taxon>
        <taxon>Fungi</taxon>
        <taxon>Dikarya</taxon>
        <taxon>Ascomycota</taxon>
        <taxon>Pezizomycotina</taxon>
        <taxon>Sordariomycetes</taxon>
        <taxon>Xylariomycetidae</taxon>
        <taxon>Xylariales</taxon>
        <taxon>Xylariaceae</taxon>
        <taxon>Anthostomella</taxon>
    </lineage>
</organism>
<evidence type="ECO:0000256" key="1">
    <source>
        <dbReference type="SAM" id="Phobius"/>
    </source>
</evidence>
<feature type="transmembrane region" description="Helical" evidence="1">
    <location>
        <begin position="12"/>
        <end position="32"/>
    </location>
</feature>
<keyword evidence="1" id="KW-0472">Membrane</keyword>
<name>A0AAI8V6B9_9PEZI</name>
<reference evidence="2" key="1">
    <citation type="submission" date="2023-10" db="EMBL/GenBank/DDBJ databases">
        <authorList>
            <person name="Hackl T."/>
        </authorList>
    </citation>
    <scope>NUCLEOTIDE SEQUENCE</scope>
</reference>
<comment type="caution">
    <text evidence="2">The sequence shown here is derived from an EMBL/GenBank/DDBJ whole genome shotgun (WGS) entry which is preliminary data.</text>
</comment>
<evidence type="ECO:0000313" key="2">
    <source>
        <dbReference type="EMBL" id="CAJ2501803.1"/>
    </source>
</evidence>
<dbReference type="AlphaFoldDB" id="A0AAI8V6B9"/>
<proteinExistence type="predicted"/>
<dbReference type="Proteomes" id="UP001295740">
    <property type="component" value="Unassembled WGS sequence"/>
</dbReference>